<accession>C8RWA2</accession>
<dbReference type="RefSeq" id="WP_008026905.1">
    <property type="nucleotide sequence ID" value="NZ_ACYY01000001.1"/>
</dbReference>
<protein>
    <submittedName>
        <fullName evidence="1">Uncharacterized protein</fullName>
    </submittedName>
</protein>
<dbReference type="eggNOG" id="ENOG5033CFP">
    <property type="taxonomic scope" value="Bacteria"/>
</dbReference>
<proteinExistence type="predicted"/>
<name>C8RWA2_9RHOB</name>
<sequence>MSDWEDLVNLINSRGHAGVFAQQRGILERRDLELSVALEWARSAAAVFGLDVTEIRSNPADPPDCVASVNGRQVGIELTELVDGELLAELKFRSEQDGRRITSHHSTVFMRAQWDEMRFRAYIDRLLDKKAAKAKVPFDFLVVYSAETYLSCELVRQWMTNAPFAPRAGIGAAHFLMDYVPGVSEHWPVFRLY</sequence>
<comment type="caution">
    <text evidence="1">The sequence shown here is derived from an EMBL/GenBank/DDBJ whole genome shotgun (WGS) entry which is preliminary data.</text>
</comment>
<dbReference type="Proteomes" id="UP000010121">
    <property type="component" value="Unassembled WGS sequence"/>
</dbReference>
<dbReference type="AlphaFoldDB" id="C8RWA2"/>
<dbReference type="OrthoDB" id="7845446at2"/>
<organism evidence="1 2">
    <name type="scientific">Rhodobacter ferrooxidans</name>
    <dbReference type="NCBI Taxonomy" id="371731"/>
    <lineage>
        <taxon>Bacteria</taxon>
        <taxon>Pseudomonadati</taxon>
        <taxon>Pseudomonadota</taxon>
        <taxon>Alphaproteobacteria</taxon>
        <taxon>Rhodobacterales</taxon>
        <taxon>Rhodobacter group</taxon>
        <taxon>Rhodobacter</taxon>
    </lineage>
</organism>
<reference evidence="1 2" key="1">
    <citation type="submission" date="2009-08" db="EMBL/GenBank/DDBJ databases">
        <title>The draft genome of Rhodobacter sp. SW2.</title>
        <authorList>
            <consortium name="US DOE Joint Genome Institute (JGI-PGF)"/>
            <person name="Lucas S."/>
            <person name="Copeland A."/>
            <person name="Lapidus A."/>
            <person name="Glavina del Rio T."/>
            <person name="Tice H."/>
            <person name="Bruce D."/>
            <person name="Goodwin L."/>
            <person name="Pitluck S."/>
            <person name="Larimer F."/>
            <person name="Land M.L."/>
            <person name="Hauser L."/>
            <person name="Emerson D."/>
        </authorList>
    </citation>
    <scope>NUCLEOTIDE SEQUENCE [LARGE SCALE GENOMIC DNA]</scope>
    <source>
        <strain evidence="1 2">SW2</strain>
    </source>
</reference>
<gene>
    <name evidence="1" type="ORF">Rsw2DRAFT_0080</name>
</gene>
<dbReference type="STRING" id="371731.Rsw2DRAFT_0080"/>
<keyword evidence="2" id="KW-1185">Reference proteome</keyword>
<dbReference type="EMBL" id="ACYY01000001">
    <property type="protein sequence ID" value="EEW26845.1"/>
    <property type="molecule type" value="Genomic_DNA"/>
</dbReference>
<evidence type="ECO:0000313" key="1">
    <source>
        <dbReference type="EMBL" id="EEW26845.1"/>
    </source>
</evidence>
<evidence type="ECO:0000313" key="2">
    <source>
        <dbReference type="Proteomes" id="UP000010121"/>
    </source>
</evidence>